<dbReference type="EMBL" id="JADFFL010000003">
    <property type="protein sequence ID" value="MBE9661919.1"/>
    <property type="molecule type" value="Genomic_DNA"/>
</dbReference>
<feature type="chain" id="PRO_5037666310" description="DUF5723 domain-containing protein" evidence="1">
    <location>
        <begin position="19"/>
        <end position="380"/>
    </location>
</feature>
<proteinExistence type="predicted"/>
<reference evidence="2" key="1">
    <citation type="submission" date="2020-10" db="EMBL/GenBank/DDBJ databases">
        <title>Mucilaginibacter mali sp. nov., isolated from rhizosphere soil of apple orchard.</title>
        <authorList>
            <person name="Lee J.-S."/>
            <person name="Kim H.S."/>
            <person name="Kim J.-S."/>
        </authorList>
    </citation>
    <scope>NUCLEOTIDE SEQUENCE</scope>
    <source>
        <strain evidence="2">KCTC 22746</strain>
    </source>
</reference>
<feature type="signal peptide" evidence="1">
    <location>
        <begin position="1"/>
        <end position="18"/>
    </location>
</feature>
<protein>
    <recommendedName>
        <fullName evidence="4">DUF5723 domain-containing protein</fullName>
    </recommendedName>
</protein>
<evidence type="ECO:0000313" key="2">
    <source>
        <dbReference type="EMBL" id="MBE9661919.1"/>
    </source>
</evidence>
<accession>A0A929KZW5</accession>
<dbReference type="Proteomes" id="UP000622475">
    <property type="component" value="Unassembled WGS sequence"/>
</dbReference>
<keyword evidence="3" id="KW-1185">Reference proteome</keyword>
<dbReference type="RefSeq" id="WP_194111124.1">
    <property type="nucleotide sequence ID" value="NZ_JADFFL010000003.1"/>
</dbReference>
<gene>
    <name evidence="2" type="ORF">IRJ16_08475</name>
</gene>
<evidence type="ECO:0000256" key="1">
    <source>
        <dbReference type="SAM" id="SignalP"/>
    </source>
</evidence>
<name>A0A929KZW5_9SPHI</name>
<evidence type="ECO:0008006" key="4">
    <source>
        <dbReference type="Google" id="ProtNLM"/>
    </source>
</evidence>
<sequence length="380" mass="41361">MKKYFTIALLLISGIAAAQTKKEELTLKDLAVPSSPAFVITDIAPTLVQNPNTPKSFVLGVAQSAQQAGSLFPNNFSAEVAPYWWVKPDGRSIYQFAGLRQTHGSAAYNSENIWSGLKFTSLSVAFINKDLIPDAATTTQKTFSVGIRTTLIKAHKKGYATALNDKLSAWHTAALAGFNANQQIITWMADNPDATTEERRAQLAKFKDEGSRALLKEVSQLMEQKPVFTLDLAGAYAAYGIDDNTVKTGRSGAWSSATFHIPFSKADDNKNYISISSSFRYLADNYQKNDAGAIGYGDNYDVGGKIAFELNQLSIGVESLRRNGYGVTDQSTRTVGVINVKLMDNLFVNGAFGQDFAGPNKLISVFGINWGFGKEKLTIE</sequence>
<keyword evidence="1" id="KW-0732">Signal</keyword>
<comment type="caution">
    <text evidence="2">The sequence shown here is derived from an EMBL/GenBank/DDBJ whole genome shotgun (WGS) entry which is preliminary data.</text>
</comment>
<organism evidence="2 3">
    <name type="scientific">Mucilaginibacter myungsuensis</name>
    <dbReference type="NCBI Taxonomy" id="649104"/>
    <lineage>
        <taxon>Bacteria</taxon>
        <taxon>Pseudomonadati</taxon>
        <taxon>Bacteroidota</taxon>
        <taxon>Sphingobacteriia</taxon>
        <taxon>Sphingobacteriales</taxon>
        <taxon>Sphingobacteriaceae</taxon>
        <taxon>Mucilaginibacter</taxon>
    </lineage>
</organism>
<dbReference type="AlphaFoldDB" id="A0A929KZW5"/>
<evidence type="ECO:0000313" key="3">
    <source>
        <dbReference type="Proteomes" id="UP000622475"/>
    </source>
</evidence>